<dbReference type="InterPro" id="IPR039561">
    <property type="entry name" value="Peptidase_M15C"/>
</dbReference>
<dbReference type="OrthoDB" id="9799970at2"/>
<organism evidence="3 4">
    <name type="scientific">Mycolicibacterium iranicum</name>
    <name type="common">Mycobacterium iranicum</name>
    <dbReference type="NCBI Taxonomy" id="912594"/>
    <lineage>
        <taxon>Bacteria</taxon>
        <taxon>Bacillati</taxon>
        <taxon>Actinomycetota</taxon>
        <taxon>Actinomycetes</taxon>
        <taxon>Mycobacteriales</taxon>
        <taxon>Mycobacteriaceae</taxon>
        <taxon>Mycolicibacterium</taxon>
    </lineage>
</organism>
<sequence>MTVITAALVQCAPASSPAPPPPADPSSPSPTTQDLPPETFTTVIPTPQAQPATITPVTAAELGTSWRPGCPAGPDELLRIDLDFWGFDGQTHRGRLVVHRDLTDEVIEVFDELHRLRYPIERMRTVENYPNADDELSMRDNNTSAFNCRVIPGSGSWSLHAYGRAIDINPKLNPYIPSNGRYEPANAGPWIDRTRTEPGMLHDGDAVVRAFTDRGWRWGGHWRSPLDYQHFEIR</sequence>
<dbReference type="EMBL" id="LWCS01000065">
    <property type="protein sequence ID" value="OAN30090.1"/>
    <property type="molecule type" value="Genomic_DNA"/>
</dbReference>
<dbReference type="STRING" id="912594.AWC12_07530"/>
<dbReference type="Proteomes" id="UP000078396">
    <property type="component" value="Unassembled WGS sequence"/>
</dbReference>
<evidence type="ECO:0000256" key="1">
    <source>
        <dbReference type="SAM" id="MobiDB-lite"/>
    </source>
</evidence>
<dbReference type="AlphaFoldDB" id="A0A178LI76"/>
<dbReference type="SUPFAM" id="SSF55166">
    <property type="entry name" value="Hedgehog/DD-peptidase"/>
    <property type="match status" value="1"/>
</dbReference>
<evidence type="ECO:0000259" key="2">
    <source>
        <dbReference type="Pfam" id="PF13539"/>
    </source>
</evidence>
<feature type="compositionally biased region" description="Polar residues" evidence="1">
    <location>
        <begin position="31"/>
        <end position="41"/>
    </location>
</feature>
<evidence type="ECO:0000313" key="3">
    <source>
        <dbReference type="EMBL" id="OAN30090.1"/>
    </source>
</evidence>
<gene>
    <name evidence="3" type="ORF">A4X20_09450</name>
</gene>
<name>A0A178LI76_MYCIR</name>
<protein>
    <recommendedName>
        <fullName evidence="2">Peptidase M15C domain-containing protein</fullName>
    </recommendedName>
</protein>
<feature type="region of interest" description="Disordered" evidence="1">
    <location>
        <begin position="12"/>
        <end position="41"/>
    </location>
</feature>
<reference evidence="3 4" key="1">
    <citation type="submission" date="2016-04" db="EMBL/GenBank/DDBJ databases">
        <title>Draft Genome Sequences of Staphylococcus capitis Strain H36, S. capitis Strain H65, S. cohnii Strain H62, S. hominis Strain H69, Mycobacterium iranicum Strain H39, Plantibacter sp. Strain H53, Pseudomonas oryzihabitans Strain H72, and Microbacterium sp. Strain H83, isolated from residential settings.</title>
        <authorList>
            <person name="Lymperopoulou D."/>
            <person name="Adams R.I."/>
            <person name="Lindow S."/>
            <person name="Coil D.A."/>
            <person name="Jospin G."/>
            <person name="Eisen J.A."/>
        </authorList>
    </citation>
    <scope>NUCLEOTIDE SEQUENCE [LARGE SCALE GENOMIC DNA]</scope>
    <source>
        <strain evidence="3 4">H39</strain>
    </source>
</reference>
<dbReference type="Gene3D" id="3.30.1380.10">
    <property type="match status" value="1"/>
</dbReference>
<proteinExistence type="predicted"/>
<evidence type="ECO:0000313" key="4">
    <source>
        <dbReference type="Proteomes" id="UP000078396"/>
    </source>
</evidence>
<dbReference type="Pfam" id="PF13539">
    <property type="entry name" value="Peptidase_M15_4"/>
    <property type="match status" value="1"/>
</dbReference>
<dbReference type="GO" id="GO:0008233">
    <property type="term" value="F:peptidase activity"/>
    <property type="evidence" value="ECO:0007669"/>
    <property type="project" value="InterPro"/>
</dbReference>
<feature type="domain" description="Peptidase M15C" evidence="2">
    <location>
        <begin position="153"/>
        <end position="233"/>
    </location>
</feature>
<dbReference type="InterPro" id="IPR009045">
    <property type="entry name" value="Zn_M74/Hedgehog-like"/>
</dbReference>
<comment type="caution">
    <text evidence="3">The sequence shown here is derived from an EMBL/GenBank/DDBJ whole genome shotgun (WGS) entry which is preliminary data.</text>
</comment>
<accession>A0A178LI76</accession>
<feature type="compositionally biased region" description="Pro residues" evidence="1">
    <location>
        <begin position="16"/>
        <end position="28"/>
    </location>
</feature>